<proteinExistence type="predicted"/>
<dbReference type="PROSITE" id="PS50042">
    <property type="entry name" value="CNMP_BINDING_3"/>
    <property type="match status" value="1"/>
</dbReference>
<evidence type="ECO:0000259" key="4">
    <source>
        <dbReference type="PROSITE" id="PS50042"/>
    </source>
</evidence>
<protein>
    <submittedName>
        <fullName evidence="6">cAMP-binding domain of CRP or a regulatory subunit of cAMP-dependent protein kinases</fullName>
    </submittedName>
</protein>
<dbReference type="InterPro" id="IPR050397">
    <property type="entry name" value="Env_Response_Regulators"/>
</dbReference>
<accession>A0A1H3BKF6</accession>
<dbReference type="GO" id="GO:0005829">
    <property type="term" value="C:cytosol"/>
    <property type="evidence" value="ECO:0007669"/>
    <property type="project" value="TreeGrafter"/>
</dbReference>
<dbReference type="SMART" id="SM00100">
    <property type="entry name" value="cNMP"/>
    <property type="match status" value="1"/>
</dbReference>
<feature type="domain" description="Cyclic nucleotide-binding" evidence="4">
    <location>
        <begin position="25"/>
        <end position="128"/>
    </location>
</feature>
<dbReference type="GO" id="GO:0003677">
    <property type="term" value="F:DNA binding"/>
    <property type="evidence" value="ECO:0007669"/>
    <property type="project" value="UniProtKB-KW"/>
</dbReference>
<dbReference type="GO" id="GO:0003700">
    <property type="term" value="F:DNA-binding transcription factor activity"/>
    <property type="evidence" value="ECO:0007669"/>
    <property type="project" value="TreeGrafter"/>
</dbReference>
<keyword evidence="3" id="KW-0804">Transcription</keyword>
<dbReference type="GO" id="GO:0016301">
    <property type="term" value="F:kinase activity"/>
    <property type="evidence" value="ECO:0007669"/>
    <property type="project" value="UniProtKB-KW"/>
</dbReference>
<reference evidence="6 7" key="1">
    <citation type="submission" date="2016-10" db="EMBL/GenBank/DDBJ databases">
        <authorList>
            <person name="de Groot N.N."/>
        </authorList>
    </citation>
    <scope>NUCLEOTIDE SEQUENCE [LARGE SCALE GENOMIC DNA]</scope>
    <source>
        <strain evidence="6 7">DSM 17890</strain>
    </source>
</reference>
<dbReference type="Pfam" id="PF00027">
    <property type="entry name" value="cNMP_binding"/>
    <property type="match status" value="1"/>
</dbReference>
<keyword evidence="2" id="KW-0238">DNA-binding</keyword>
<evidence type="ECO:0000259" key="5">
    <source>
        <dbReference type="PROSITE" id="PS51063"/>
    </source>
</evidence>
<dbReference type="Proteomes" id="UP000199118">
    <property type="component" value="Unassembled WGS sequence"/>
</dbReference>
<keyword evidence="6" id="KW-0418">Kinase</keyword>
<keyword evidence="1" id="KW-0805">Transcription regulation</keyword>
<evidence type="ECO:0000313" key="6">
    <source>
        <dbReference type="EMBL" id="SDX42387.1"/>
    </source>
</evidence>
<feature type="domain" description="HTH crp-type" evidence="5">
    <location>
        <begin position="159"/>
        <end position="231"/>
    </location>
</feature>
<sequence length="243" mass="26056">MAAEQGFNMASVGKEPDLGFPSGTLLGALPEPSVAALSARWRVSTVAKGGLVIGSEESSDDFFLVLGGAARAAVYTANGRELIFVDVPRGDCFGELAAIDGAPRSANVVALETLTVARLGSREFHALLREDQAFSLAMLQLLSGKLRRVTRQLTEYAALTGPQRICGELLAMAKRHRSGPDAAQVPHPVTQAELSRIVFTNRETVTREVARLKGKNLLSWSRSAIQVPSIARLEREYASLLGE</sequence>
<dbReference type="CDD" id="cd00038">
    <property type="entry name" value="CAP_ED"/>
    <property type="match status" value="1"/>
</dbReference>
<dbReference type="PROSITE" id="PS51063">
    <property type="entry name" value="HTH_CRP_2"/>
    <property type="match status" value="1"/>
</dbReference>
<evidence type="ECO:0000256" key="2">
    <source>
        <dbReference type="ARBA" id="ARBA00023125"/>
    </source>
</evidence>
<dbReference type="InterPro" id="IPR036390">
    <property type="entry name" value="WH_DNA-bd_sf"/>
</dbReference>
<evidence type="ECO:0000313" key="7">
    <source>
        <dbReference type="Proteomes" id="UP000199118"/>
    </source>
</evidence>
<dbReference type="EMBL" id="FNMZ01000005">
    <property type="protein sequence ID" value="SDX42387.1"/>
    <property type="molecule type" value="Genomic_DNA"/>
</dbReference>
<dbReference type="AlphaFoldDB" id="A0A1H3BKF6"/>
<dbReference type="InterPro" id="IPR014710">
    <property type="entry name" value="RmlC-like_jellyroll"/>
</dbReference>
<dbReference type="Pfam" id="PF13545">
    <property type="entry name" value="HTH_Crp_2"/>
    <property type="match status" value="1"/>
</dbReference>
<name>A0A1H3BKF6_9RHOB</name>
<dbReference type="SUPFAM" id="SSF51206">
    <property type="entry name" value="cAMP-binding domain-like"/>
    <property type="match status" value="1"/>
</dbReference>
<keyword evidence="6" id="KW-0808">Transferase</keyword>
<dbReference type="Gene3D" id="2.60.120.10">
    <property type="entry name" value="Jelly Rolls"/>
    <property type="match status" value="1"/>
</dbReference>
<dbReference type="InterPro" id="IPR018490">
    <property type="entry name" value="cNMP-bd_dom_sf"/>
</dbReference>
<evidence type="ECO:0000256" key="1">
    <source>
        <dbReference type="ARBA" id="ARBA00023015"/>
    </source>
</evidence>
<dbReference type="InterPro" id="IPR012318">
    <property type="entry name" value="HTH_CRP"/>
</dbReference>
<dbReference type="SUPFAM" id="SSF46785">
    <property type="entry name" value="Winged helix' DNA-binding domain"/>
    <property type="match status" value="1"/>
</dbReference>
<organism evidence="6 7">
    <name type="scientific">Albimonas donghaensis</name>
    <dbReference type="NCBI Taxonomy" id="356660"/>
    <lineage>
        <taxon>Bacteria</taxon>
        <taxon>Pseudomonadati</taxon>
        <taxon>Pseudomonadota</taxon>
        <taxon>Alphaproteobacteria</taxon>
        <taxon>Rhodobacterales</taxon>
        <taxon>Paracoccaceae</taxon>
        <taxon>Albimonas</taxon>
    </lineage>
</organism>
<dbReference type="Gene3D" id="1.10.10.10">
    <property type="entry name" value="Winged helix-like DNA-binding domain superfamily/Winged helix DNA-binding domain"/>
    <property type="match status" value="1"/>
</dbReference>
<keyword evidence="7" id="KW-1185">Reference proteome</keyword>
<dbReference type="InterPro" id="IPR036388">
    <property type="entry name" value="WH-like_DNA-bd_sf"/>
</dbReference>
<evidence type="ECO:0000256" key="3">
    <source>
        <dbReference type="ARBA" id="ARBA00023163"/>
    </source>
</evidence>
<dbReference type="PANTHER" id="PTHR24567">
    <property type="entry name" value="CRP FAMILY TRANSCRIPTIONAL REGULATORY PROTEIN"/>
    <property type="match status" value="1"/>
</dbReference>
<dbReference type="STRING" id="356660.SAMN05444336_10562"/>
<dbReference type="InterPro" id="IPR000595">
    <property type="entry name" value="cNMP-bd_dom"/>
</dbReference>
<dbReference type="PANTHER" id="PTHR24567:SF74">
    <property type="entry name" value="HTH-TYPE TRANSCRIPTIONAL REGULATOR ARCR"/>
    <property type="match status" value="1"/>
</dbReference>
<gene>
    <name evidence="6" type="ORF">SAMN05444336_10562</name>
</gene>